<protein>
    <submittedName>
        <fullName evidence="1">Uncharacterized protein</fullName>
    </submittedName>
</protein>
<reference evidence="1 2" key="1">
    <citation type="journal article" date="2011" name="J. Bacteriol.">
        <title>Genome sequence of strain IMCC3088, a proteorhodopsin-containing marine bacterium belonging to the OM60/NOR5 clade.</title>
        <authorList>
            <person name="Jang Y."/>
            <person name="Oh H.M."/>
            <person name="Kang I."/>
            <person name="Lee K."/>
            <person name="Yang S.J."/>
            <person name="Cho J.C."/>
        </authorList>
    </citation>
    <scope>NUCLEOTIDE SEQUENCE [LARGE SCALE GENOMIC DNA]</scope>
    <source>
        <strain evidence="1 2">IMCC3088</strain>
    </source>
</reference>
<dbReference type="RefSeq" id="WP_009576280.1">
    <property type="nucleotide sequence ID" value="NZ_AEIG01000062.1"/>
</dbReference>
<dbReference type="OrthoDB" id="1865at2"/>
<dbReference type="AlphaFoldDB" id="F3L3B3"/>
<dbReference type="EMBL" id="AEIG01000062">
    <property type="protein sequence ID" value="EGG29185.1"/>
    <property type="molecule type" value="Genomic_DNA"/>
</dbReference>
<dbReference type="InterPro" id="IPR009367">
    <property type="entry name" value="Elm1-like"/>
</dbReference>
<proteinExistence type="predicted"/>
<keyword evidence="2" id="KW-1185">Reference proteome</keyword>
<accession>F3L3B3</accession>
<organism evidence="1 2">
    <name type="scientific">Aequoribacter fuscus</name>
    <dbReference type="NCBI Taxonomy" id="2518989"/>
    <lineage>
        <taxon>Bacteria</taxon>
        <taxon>Pseudomonadati</taxon>
        <taxon>Pseudomonadota</taxon>
        <taxon>Gammaproteobacteria</taxon>
        <taxon>Cellvibrionales</taxon>
        <taxon>Halieaceae</taxon>
        <taxon>Aequoribacter</taxon>
    </lineage>
</organism>
<evidence type="ECO:0000313" key="2">
    <source>
        <dbReference type="Proteomes" id="UP000005615"/>
    </source>
</evidence>
<dbReference type="Proteomes" id="UP000005615">
    <property type="component" value="Unassembled WGS sequence"/>
</dbReference>
<name>F3L3B3_9GAMM</name>
<dbReference type="eggNOG" id="COG3660">
    <property type="taxonomic scope" value="Bacteria"/>
</dbReference>
<dbReference type="Pfam" id="PF06258">
    <property type="entry name" value="Mito_fiss_Elm1"/>
    <property type="match status" value="1"/>
</dbReference>
<dbReference type="STRING" id="2518989.IMCC3088_2105"/>
<evidence type="ECO:0000313" key="1">
    <source>
        <dbReference type="EMBL" id="EGG29185.1"/>
    </source>
</evidence>
<comment type="caution">
    <text evidence="1">The sequence shown here is derived from an EMBL/GenBank/DDBJ whole genome shotgun (WGS) entry which is preliminary data.</text>
</comment>
<sequence length="311" mass="34176">MHIYTALSLMTNFTKHWLYLHDGKPGHLSQLRGLSEAVAAKRPTDTSSWLDVTTLSLPEKLVARGDSFRSLQTADVIVAAGHSTHWLALCLGKRLRAHTAVVMRPSWPLTGFDSIIMPKHDALNTAVGARVHLTEGAINALGQQNHQPSNKGLVLLGGQSKHFEWPSAQVTRQVCAIVNSEPELDWTVADSRRSPERQLSDIYTACPNLTIQRHDTCPRGWLAEHMREANSVWVTPDSVSMVYEALSCGADVGLIELPPKAKNRINRSMQAMIVEGKVSSVTQACTVTLATDPLPRLNEAETAATWLLSRV</sequence>
<gene>
    <name evidence="1" type="ORF">IMCC3088_2105</name>
</gene>